<proteinExistence type="predicted"/>
<sequence>MAVRVVIAEDEAIVRLDLKEILEEEGYEVVGETGRGDEAVELVRRERPDLAILDIKMPGADGLTAAREITGDRLAAVLILTAFSQRDLIEQARNAGALAYLVKPFQKSELLPAIDIALGRFKEMTALEEQVRNLEERLEVRKVVERAKGILMDDCGMAEHQAFTWIQQSAMNERVRMDVVARRVVDEGLRPETPAV</sequence>
<keyword evidence="5" id="KW-1185">Reference proteome</keyword>
<dbReference type="PANTHER" id="PTHR43367:SF1">
    <property type="entry name" value="TWO-COMPONENT RESPONSE REGULATOR-LIKE APRR6-RELATED"/>
    <property type="match status" value="1"/>
</dbReference>
<reference evidence="4 5" key="1">
    <citation type="submission" date="2019-11" db="EMBL/GenBank/DDBJ databases">
        <title>Acidiferrimicrobium australis gen. nov., sp. nov., an acidophilic and obligately heterotrophic, member of the Actinobacteria that catalyses dissimilatory oxido- reduction of iron isolated from metal-rich acidic water in Chile.</title>
        <authorList>
            <person name="Gonzalez D."/>
            <person name="Huber K."/>
            <person name="Hedrich S."/>
            <person name="Rojas-Villalobos C."/>
            <person name="Quatrini R."/>
            <person name="Dinamarca M.A."/>
            <person name="Schwarz A."/>
            <person name="Canales C."/>
            <person name="Nancucheo I."/>
        </authorList>
    </citation>
    <scope>NUCLEOTIDE SEQUENCE [LARGE SCALE GENOMIC DNA]</scope>
    <source>
        <strain evidence="4 5">USS-CCA1</strain>
    </source>
</reference>
<dbReference type="InterPro" id="IPR036388">
    <property type="entry name" value="WH-like_DNA-bd_sf"/>
</dbReference>
<dbReference type="InterPro" id="IPR008327">
    <property type="entry name" value="Sig_transdc_resp-reg_antiterm"/>
</dbReference>
<evidence type="ECO:0000313" key="4">
    <source>
        <dbReference type="EMBL" id="MST31725.1"/>
    </source>
</evidence>
<dbReference type="Gene3D" id="1.10.10.10">
    <property type="entry name" value="Winged helix-like DNA-binding domain superfamily/Winged helix DNA-binding domain"/>
    <property type="match status" value="1"/>
</dbReference>
<protein>
    <submittedName>
        <fullName evidence="4">Response regulator</fullName>
    </submittedName>
</protein>
<feature type="modified residue" description="4-aspartylphosphate" evidence="1">
    <location>
        <position position="54"/>
    </location>
</feature>
<dbReference type="Gene3D" id="3.40.50.2300">
    <property type="match status" value="1"/>
</dbReference>
<organism evidence="4 5">
    <name type="scientific">Acidiferrimicrobium australe</name>
    <dbReference type="NCBI Taxonomy" id="2664430"/>
    <lineage>
        <taxon>Bacteria</taxon>
        <taxon>Bacillati</taxon>
        <taxon>Actinomycetota</taxon>
        <taxon>Acidimicrobiia</taxon>
        <taxon>Acidimicrobiales</taxon>
        <taxon>Acidimicrobiaceae</taxon>
        <taxon>Acidiferrimicrobium</taxon>
    </lineage>
</organism>
<dbReference type="Pfam" id="PF03861">
    <property type="entry name" value="ANTAR"/>
    <property type="match status" value="1"/>
</dbReference>
<dbReference type="SMART" id="SM00448">
    <property type="entry name" value="REC"/>
    <property type="match status" value="1"/>
</dbReference>
<feature type="domain" description="Response regulatory" evidence="2">
    <location>
        <begin position="4"/>
        <end position="118"/>
    </location>
</feature>
<dbReference type="PANTHER" id="PTHR43367">
    <property type="match status" value="1"/>
</dbReference>
<dbReference type="PIRSF" id="PIRSF036382">
    <property type="entry name" value="RR_antiterm"/>
    <property type="match status" value="1"/>
</dbReference>
<dbReference type="Pfam" id="PF00072">
    <property type="entry name" value="Response_reg"/>
    <property type="match status" value="1"/>
</dbReference>
<comment type="caution">
    <text evidence="4">The sequence shown here is derived from an EMBL/GenBank/DDBJ whole genome shotgun (WGS) entry which is preliminary data.</text>
</comment>
<evidence type="ECO:0000259" key="2">
    <source>
        <dbReference type="PROSITE" id="PS50110"/>
    </source>
</evidence>
<gene>
    <name evidence="4" type="ORF">GHK86_03145</name>
</gene>
<dbReference type="InterPro" id="IPR011006">
    <property type="entry name" value="CheY-like_superfamily"/>
</dbReference>
<name>A0ABW9QPI0_9ACTN</name>
<dbReference type="InterPro" id="IPR005561">
    <property type="entry name" value="ANTAR"/>
</dbReference>
<evidence type="ECO:0000313" key="5">
    <source>
        <dbReference type="Proteomes" id="UP000437736"/>
    </source>
</evidence>
<feature type="domain" description="ANTAR" evidence="3">
    <location>
        <begin position="124"/>
        <end position="185"/>
    </location>
</feature>
<dbReference type="Proteomes" id="UP000437736">
    <property type="component" value="Unassembled WGS sequence"/>
</dbReference>
<dbReference type="PROSITE" id="PS50921">
    <property type="entry name" value="ANTAR"/>
    <property type="match status" value="1"/>
</dbReference>
<dbReference type="InterPro" id="IPR001789">
    <property type="entry name" value="Sig_transdc_resp-reg_receiver"/>
</dbReference>
<keyword evidence="1" id="KW-0597">Phosphoprotein</keyword>
<evidence type="ECO:0000256" key="1">
    <source>
        <dbReference type="PROSITE-ProRule" id="PRU00169"/>
    </source>
</evidence>
<evidence type="ECO:0000259" key="3">
    <source>
        <dbReference type="PROSITE" id="PS50921"/>
    </source>
</evidence>
<accession>A0ABW9QPI0</accession>
<dbReference type="EMBL" id="WJHE01000125">
    <property type="protein sequence ID" value="MST31725.1"/>
    <property type="molecule type" value="Genomic_DNA"/>
</dbReference>
<dbReference type="PROSITE" id="PS50110">
    <property type="entry name" value="RESPONSE_REGULATORY"/>
    <property type="match status" value="1"/>
</dbReference>
<dbReference type="SMART" id="SM01012">
    <property type="entry name" value="ANTAR"/>
    <property type="match status" value="1"/>
</dbReference>
<dbReference type="SUPFAM" id="SSF52172">
    <property type="entry name" value="CheY-like"/>
    <property type="match status" value="1"/>
</dbReference>